<dbReference type="EMBL" id="JBHTIR010001752">
    <property type="protein sequence ID" value="MFD0852931.1"/>
    <property type="molecule type" value="Genomic_DNA"/>
</dbReference>
<name>A0ABW3CHA4_9ACTN</name>
<sequence>MSENGFELRANPGYAGAQLAKAFTTALTHEDADVRRRAEARISKWDQVLRGMGDGSLSIGSRTPVAGLPEWVSPE</sequence>
<proteinExistence type="predicted"/>
<protein>
    <submittedName>
        <fullName evidence="1">Uncharacterized protein</fullName>
    </submittedName>
</protein>
<evidence type="ECO:0000313" key="1">
    <source>
        <dbReference type="EMBL" id="MFD0852931.1"/>
    </source>
</evidence>
<feature type="non-terminal residue" evidence="1">
    <location>
        <position position="75"/>
    </location>
</feature>
<accession>A0ABW3CHA4</accession>
<reference evidence="2" key="1">
    <citation type="journal article" date="2019" name="Int. J. Syst. Evol. Microbiol.">
        <title>The Global Catalogue of Microorganisms (GCM) 10K type strain sequencing project: providing services to taxonomists for standard genome sequencing and annotation.</title>
        <authorList>
            <consortium name="The Broad Institute Genomics Platform"/>
            <consortium name="The Broad Institute Genome Sequencing Center for Infectious Disease"/>
            <person name="Wu L."/>
            <person name="Ma J."/>
        </authorList>
    </citation>
    <scope>NUCLEOTIDE SEQUENCE [LARGE SCALE GENOMIC DNA]</scope>
    <source>
        <strain evidence="2">JCM 31696</strain>
    </source>
</reference>
<evidence type="ECO:0000313" key="2">
    <source>
        <dbReference type="Proteomes" id="UP001597083"/>
    </source>
</evidence>
<organism evidence="1 2">
    <name type="scientific">Actinomadura adrarensis</name>
    <dbReference type="NCBI Taxonomy" id="1819600"/>
    <lineage>
        <taxon>Bacteria</taxon>
        <taxon>Bacillati</taxon>
        <taxon>Actinomycetota</taxon>
        <taxon>Actinomycetes</taxon>
        <taxon>Streptosporangiales</taxon>
        <taxon>Thermomonosporaceae</taxon>
        <taxon>Actinomadura</taxon>
    </lineage>
</organism>
<gene>
    <name evidence="1" type="ORF">ACFQ07_11875</name>
</gene>
<comment type="caution">
    <text evidence="1">The sequence shown here is derived from an EMBL/GenBank/DDBJ whole genome shotgun (WGS) entry which is preliminary data.</text>
</comment>
<dbReference type="Proteomes" id="UP001597083">
    <property type="component" value="Unassembled WGS sequence"/>
</dbReference>
<keyword evidence="2" id="KW-1185">Reference proteome</keyword>